<sequence>MRTSSLFHPVPAVSLALLTLLAAPQAHARRGGVAAACIGCHTGGAAPGITVDVIPRNPAAGETATLRVTIDAVNGSVGGIYLTTDGGQLATIDGQGTHLVDARQLLHSAPKRASGGVVRFEARWTAPATPGGVLIDVWGLSGNGDNGSRGDGAASTQLAFAYGCTGSTFYWDRDADGYGDSTASKVACSPPPDYTAQDGDCDDYSVNVHPDREELCNGLDDNCDGQVDEELEVATQYEDVDGDGHGDFFGATVVAKCPPEGYAPTADDCNDRAPDVSPSATETCNLRDDNCDGRVDERVREVCGVGMCAREADTCSPGSCTPGEPMPEECNGLDDDCNGEVDEGTGPCDAPVTGCDGVGCGEGSAGSAGSSGSAGSAGAGAGPGSSGTPDEGGAPGGGCTLSPAGASPWRLLALLSPLALVALRRLRKADQMRRPGRPG</sequence>
<dbReference type="Pfam" id="PF11617">
    <property type="entry name" value="Cu-binding_MopE"/>
    <property type="match status" value="3"/>
</dbReference>
<keyword evidence="2" id="KW-0732">Signal</keyword>
<feature type="compositionally biased region" description="Gly residues" evidence="1">
    <location>
        <begin position="375"/>
        <end position="385"/>
    </location>
</feature>
<dbReference type="NCBIfam" id="NF041895">
    <property type="entry name" value="choice_anch_V"/>
    <property type="match status" value="1"/>
</dbReference>
<proteinExistence type="predicted"/>
<gene>
    <name evidence="3" type="ORF">SOCE26_087950</name>
</gene>
<reference evidence="3 4" key="1">
    <citation type="submission" date="2015-09" db="EMBL/GenBank/DDBJ databases">
        <title>Sorangium comparison.</title>
        <authorList>
            <person name="Zaburannyi N."/>
            <person name="Bunk B."/>
            <person name="Overmann J."/>
            <person name="Mueller R."/>
        </authorList>
    </citation>
    <scope>NUCLEOTIDE SEQUENCE [LARGE SCALE GENOMIC DNA]</scope>
    <source>
        <strain evidence="3 4">So ce26</strain>
    </source>
</reference>
<evidence type="ECO:0000256" key="2">
    <source>
        <dbReference type="SAM" id="SignalP"/>
    </source>
</evidence>
<dbReference type="EMBL" id="CP012673">
    <property type="protein sequence ID" value="AUX47277.1"/>
    <property type="molecule type" value="Genomic_DNA"/>
</dbReference>
<feature type="region of interest" description="Disordered" evidence="1">
    <location>
        <begin position="366"/>
        <end position="402"/>
    </location>
</feature>
<name>A0A2L0F6Y1_SORCE</name>
<dbReference type="Proteomes" id="UP000238348">
    <property type="component" value="Chromosome"/>
</dbReference>
<dbReference type="AlphaFoldDB" id="A0A2L0F6Y1"/>
<accession>A0A2L0F6Y1</accession>
<protein>
    <submittedName>
        <fullName evidence="3">Uncharacterized protein</fullName>
    </submittedName>
</protein>
<feature type="signal peptide" evidence="2">
    <location>
        <begin position="1"/>
        <end position="28"/>
    </location>
</feature>
<organism evidence="3 4">
    <name type="scientific">Sorangium cellulosum</name>
    <name type="common">Polyangium cellulosum</name>
    <dbReference type="NCBI Taxonomy" id="56"/>
    <lineage>
        <taxon>Bacteria</taxon>
        <taxon>Pseudomonadati</taxon>
        <taxon>Myxococcota</taxon>
        <taxon>Polyangia</taxon>
        <taxon>Polyangiales</taxon>
        <taxon>Polyangiaceae</taxon>
        <taxon>Sorangium</taxon>
    </lineage>
</organism>
<dbReference type="OrthoDB" id="5500921at2"/>
<evidence type="ECO:0000256" key="1">
    <source>
        <dbReference type="SAM" id="MobiDB-lite"/>
    </source>
</evidence>
<dbReference type="InterPro" id="IPR021655">
    <property type="entry name" value="Put_metal-bd"/>
</dbReference>
<feature type="chain" id="PRO_5014752798" evidence="2">
    <location>
        <begin position="29"/>
        <end position="439"/>
    </location>
</feature>
<evidence type="ECO:0000313" key="3">
    <source>
        <dbReference type="EMBL" id="AUX47277.1"/>
    </source>
</evidence>
<evidence type="ECO:0000313" key="4">
    <source>
        <dbReference type="Proteomes" id="UP000238348"/>
    </source>
</evidence>
<dbReference type="RefSeq" id="WP_104985317.1">
    <property type="nucleotide sequence ID" value="NZ_CP012673.1"/>
</dbReference>